<keyword evidence="4 15" id="KW-0645">Protease</keyword>
<dbReference type="SUPFAM" id="SSF140990">
    <property type="entry name" value="FtsH protease domain-like"/>
    <property type="match status" value="1"/>
</dbReference>
<dbReference type="InterPro" id="IPR041569">
    <property type="entry name" value="AAA_lid_3"/>
</dbReference>
<dbReference type="GO" id="GO:0016887">
    <property type="term" value="F:ATP hydrolysis activity"/>
    <property type="evidence" value="ECO:0007669"/>
    <property type="project" value="UniProtKB-UniRule"/>
</dbReference>
<keyword evidence="6 15" id="KW-0479">Metal-binding</keyword>
<keyword evidence="5 15" id="KW-0812">Transmembrane</keyword>
<comment type="subcellular location">
    <subcellularLocation>
        <location evidence="15">Cell membrane</location>
        <topology evidence="15">Multi-pass membrane protein</topology>
        <orientation evidence="15">Cytoplasmic side</orientation>
    </subcellularLocation>
    <subcellularLocation>
        <location evidence="1">Membrane</location>
    </subcellularLocation>
</comment>
<dbReference type="PANTHER" id="PTHR23076">
    <property type="entry name" value="METALLOPROTEASE M41 FTSH"/>
    <property type="match status" value="1"/>
</dbReference>
<dbReference type="Gene3D" id="1.10.8.60">
    <property type="match status" value="1"/>
</dbReference>
<dbReference type="STRING" id="1121326.CLMAG_56790"/>
<feature type="binding site" evidence="15">
    <location>
        <position position="504"/>
    </location>
    <ligand>
        <name>Zn(2+)</name>
        <dbReference type="ChEBI" id="CHEBI:29105"/>
        <note>catalytic</note>
    </ligand>
</feature>
<dbReference type="AlphaFoldDB" id="A0A162QUE2"/>
<feature type="binding site" evidence="15">
    <location>
        <position position="427"/>
    </location>
    <ligand>
        <name>Zn(2+)</name>
        <dbReference type="ChEBI" id="CHEBI:29105"/>
        <note>catalytic</note>
    </ligand>
</feature>
<dbReference type="GO" id="GO:0005524">
    <property type="term" value="F:ATP binding"/>
    <property type="evidence" value="ECO:0007669"/>
    <property type="project" value="UniProtKB-UniRule"/>
</dbReference>
<dbReference type="Proteomes" id="UP000076603">
    <property type="component" value="Unassembled WGS sequence"/>
</dbReference>
<evidence type="ECO:0000259" key="17">
    <source>
        <dbReference type="SMART" id="SM00382"/>
    </source>
</evidence>
<feature type="domain" description="AAA+ ATPase" evidence="17">
    <location>
        <begin position="198"/>
        <end position="336"/>
    </location>
</feature>
<dbReference type="InterPro" id="IPR003593">
    <property type="entry name" value="AAA+_ATPase"/>
</dbReference>
<dbReference type="FunFam" id="1.10.8.60:FF:000001">
    <property type="entry name" value="ATP-dependent zinc metalloprotease FtsH"/>
    <property type="match status" value="1"/>
</dbReference>
<evidence type="ECO:0000256" key="5">
    <source>
        <dbReference type="ARBA" id="ARBA00022692"/>
    </source>
</evidence>
<comment type="similarity">
    <text evidence="14 15">In the central section; belongs to the AAA ATPase family.</text>
</comment>
<dbReference type="InterPro" id="IPR003959">
    <property type="entry name" value="ATPase_AAA_core"/>
</dbReference>
<dbReference type="FunFam" id="1.20.58.760:FF:000001">
    <property type="entry name" value="ATP-dependent zinc metalloprotease FtsH"/>
    <property type="match status" value="1"/>
</dbReference>
<dbReference type="InterPro" id="IPR011546">
    <property type="entry name" value="Pept_M41_FtsH_extracell"/>
</dbReference>
<protein>
    <recommendedName>
        <fullName evidence="15">ATP-dependent zinc metalloprotease FtsH</fullName>
        <ecNumber evidence="15">3.4.24.-</ecNumber>
    </recommendedName>
</protein>
<dbReference type="RefSeq" id="WP_066630196.1">
    <property type="nucleotide sequence ID" value="NZ_FQXL01000020.1"/>
</dbReference>
<dbReference type="PANTHER" id="PTHR23076:SF97">
    <property type="entry name" value="ATP-DEPENDENT ZINC METALLOPROTEASE YME1L1"/>
    <property type="match status" value="1"/>
</dbReference>
<evidence type="ECO:0000256" key="12">
    <source>
        <dbReference type="ARBA" id="ARBA00023049"/>
    </source>
</evidence>
<dbReference type="GO" id="GO:0004176">
    <property type="term" value="F:ATP-dependent peptidase activity"/>
    <property type="evidence" value="ECO:0007669"/>
    <property type="project" value="InterPro"/>
</dbReference>
<dbReference type="GO" id="GO:0005886">
    <property type="term" value="C:plasma membrane"/>
    <property type="evidence" value="ECO:0007669"/>
    <property type="project" value="UniProtKB-SubCell"/>
</dbReference>
<keyword evidence="9 15" id="KW-0862">Zinc</keyword>
<keyword evidence="8 15" id="KW-0378">Hydrolase</keyword>
<reference evidence="18 19" key="1">
    <citation type="submission" date="2016-04" db="EMBL/GenBank/DDBJ databases">
        <title>Genome sequence of Clostridium magnum DSM 2767.</title>
        <authorList>
            <person name="Poehlein A."/>
            <person name="Uhlig R."/>
            <person name="Fischer R."/>
            <person name="Bahl H."/>
            <person name="Daniel R."/>
        </authorList>
    </citation>
    <scope>NUCLEOTIDE SEQUENCE [LARGE SCALE GENOMIC DNA]</scope>
    <source>
        <strain evidence="18 19">DSM 2767</strain>
    </source>
</reference>
<keyword evidence="7 15" id="KW-0547">Nucleotide-binding</keyword>
<keyword evidence="10 15" id="KW-0067">ATP-binding</keyword>
<gene>
    <name evidence="18" type="primary">ftsH4_2</name>
    <name evidence="15" type="synonym">ftsH</name>
    <name evidence="18" type="ORF">CLMAG_56790</name>
</gene>
<evidence type="ECO:0000313" key="18">
    <source>
        <dbReference type="EMBL" id="KZL88981.1"/>
    </source>
</evidence>
<dbReference type="InterPro" id="IPR003960">
    <property type="entry name" value="ATPase_AAA_CS"/>
</dbReference>
<feature type="active site" evidence="15">
    <location>
        <position position="428"/>
    </location>
</feature>
<dbReference type="CDD" id="cd19501">
    <property type="entry name" value="RecA-like_FtsH"/>
    <property type="match status" value="1"/>
</dbReference>
<evidence type="ECO:0000256" key="11">
    <source>
        <dbReference type="ARBA" id="ARBA00022989"/>
    </source>
</evidence>
<keyword evidence="12 15" id="KW-0482">Metalloprotease</keyword>
<feature type="binding site" evidence="15">
    <location>
        <position position="431"/>
    </location>
    <ligand>
        <name>Zn(2+)</name>
        <dbReference type="ChEBI" id="CHEBI:29105"/>
        <note>catalytic</note>
    </ligand>
</feature>
<dbReference type="PATRIC" id="fig|1121326.3.peg.5735"/>
<evidence type="ECO:0000256" key="13">
    <source>
        <dbReference type="ARBA" id="ARBA00023136"/>
    </source>
</evidence>
<dbReference type="Pfam" id="PF01434">
    <property type="entry name" value="Peptidase_M41"/>
    <property type="match status" value="1"/>
</dbReference>
<dbReference type="EMBL" id="LWAE01000012">
    <property type="protein sequence ID" value="KZL88981.1"/>
    <property type="molecule type" value="Genomic_DNA"/>
</dbReference>
<accession>A0A162QUE2</accession>
<dbReference type="InterPro" id="IPR037219">
    <property type="entry name" value="Peptidase_M41-like"/>
</dbReference>
<name>A0A162QUE2_9CLOT</name>
<dbReference type="PROSITE" id="PS00674">
    <property type="entry name" value="AAA"/>
    <property type="match status" value="1"/>
</dbReference>
<keyword evidence="13 15" id="KW-0472">Membrane</keyword>
<feature type="transmembrane region" description="Helical" evidence="15">
    <location>
        <begin position="111"/>
        <end position="132"/>
    </location>
</feature>
<evidence type="ECO:0000256" key="10">
    <source>
        <dbReference type="ARBA" id="ARBA00022840"/>
    </source>
</evidence>
<dbReference type="OrthoDB" id="9809379at2"/>
<evidence type="ECO:0000256" key="2">
    <source>
        <dbReference type="ARBA" id="ARBA00010044"/>
    </source>
</evidence>
<dbReference type="Gene3D" id="3.30.720.210">
    <property type="match status" value="1"/>
</dbReference>
<dbReference type="Pfam" id="PF17862">
    <property type="entry name" value="AAA_lid_3"/>
    <property type="match status" value="1"/>
</dbReference>
<evidence type="ECO:0000256" key="3">
    <source>
        <dbReference type="ARBA" id="ARBA00022475"/>
    </source>
</evidence>
<feature type="binding site" evidence="15">
    <location>
        <begin position="206"/>
        <end position="213"/>
    </location>
    <ligand>
        <name>ATP</name>
        <dbReference type="ChEBI" id="CHEBI:30616"/>
    </ligand>
</feature>
<sequence>MLQKKKGLASFFMATLIVTLIINIIIAWVVRSASKEIDYGTFLTMIQNKQIESVKIEANRLLITPKVNENSSASDKKIYYTGALNDPQLVERLHTAGVKFSTSVKDIQSPIVTFILSWILPFAMFYFLGSFIMKSLGKKMGGGGVMSFGKSNAKVYIEKKTGVTFNDVAGQEEAKESLNEIVDFLHKPSKYTDIGAKLPKGALLVGPPGTGKTLLAKAVAGEANVPFFSLSGSDFVEMFVGVGASRVRDLFQQAEKNAPCIVFIDEIDAIGKSRDSKLGGNDEREQTLNQLLAEMDGFDSSKAVVILAATNRPEILDKALLRPGRFDRRVIVDKPDLKGREEILKVHGKNVKLDSRVNLGEIALATAGAAGADLANMVNEAALRAVRMGRDVVRQDDLFEAVETIIAGKEKKDRIMTEEEKSLVAFHEVGHALAAALQKQTQPVHKITIIPRTMGALGYTMQMPEKEKFLVSKDELIEQIIVLLAGRAAEEVIFNKATTGASNDIERATGLARQMVTMYGMSNKFGMMGLESVQNRYLDGRPVQTCSTETSTEVDREVLQIINSCYEKAVSLLKDNREALCKISSHLLDKETIMGDEFMEILNSI</sequence>
<dbReference type="InterPro" id="IPR027417">
    <property type="entry name" value="P-loop_NTPase"/>
</dbReference>
<evidence type="ECO:0000256" key="7">
    <source>
        <dbReference type="ARBA" id="ARBA00022741"/>
    </source>
</evidence>
<evidence type="ECO:0000256" key="14">
    <source>
        <dbReference type="ARBA" id="ARBA00061570"/>
    </source>
</evidence>
<dbReference type="HAMAP" id="MF_01458">
    <property type="entry name" value="FtsH"/>
    <property type="match status" value="1"/>
</dbReference>
<dbReference type="GO" id="GO:0008270">
    <property type="term" value="F:zinc ion binding"/>
    <property type="evidence" value="ECO:0007669"/>
    <property type="project" value="UniProtKB-UniRule"/>
</dbReference>
<dbReference type="GO" id="GO:0030163">
    <property type="term" value="P:protein catabolic process"/>
    <property type="evidence" value="ECO:0007669"/>
    <property type="project" value="UniProtKB-UniRule"/>
</dbReference>
<dbReference type="SMART" id="SM00382">
    <property type="entry name" value="AAA"/>
    <property type="match status" value="1"/>
</dbReference>
<dbReference type="GO" id="GO:0004222">
    <property type="term" value="F:metalloendopeptidase activity"/>
    <property type="evidence" value="ECO:0007669"/>
    <property type="project" value="InterPro"/>
</dbReference>
<keyword evidence="3 15" id="KW-1003">Cell membrane</keyword>
<dbReference type="FunFam" id="3.40.50.300:FF:000001">
    <property type="entry name" value="ATP-dependent zinc metalloprotease FtsH"/>
    <property type="match status" value="1"/>
</dbReference>
<dbReference type="NCBIfam" id="TIGR01241">
    <property type="entry name" value="FtsH_fam"/>
    <property type="match status" value="1"/>
</dbReference>
<comment type="caution">
    <text evidence="18">The sequence shown here is derived from an EMBL/GenBank/DDBJ whole genome shotgun (WGS) entry which is preliminary data.</text>
</comment>
<evidence type="ECO:0000256" key="15">
    <source>
        <dbReference type="HAMAP-Rule" id="MF_01458"/>
    </source>
</evidence>
<dbReference type="GO" id="GO:0006508">
    <property type="term" value="P:proteolysis"/>
    <property type="evidence" value="ECO:0007669"/>
    <property type="project" value="UniProtKB-KW"/>
</dbReference>
<evidence type="ECO:0000256" key="4">
    <source>
        <dbReference type="ARBA" id="ARBA00022670"/>
    </source>
</evidence>
<dbReference type="Pfam" id="PF06480">
    <property type="entry name" value="FtsH_ext"/>
    <property type="match status" value="1"/>
</dbReference>
<evidence type="ECO:0000256" key="9">
    <source>
        <dbReference type="ARBA" id="ARBA00022833"/>
    </source>
</evidence>
<comment type="similarity">
    <text evidence="2 15">In the C-terminal section; belongs to the peptidase M41 family.</text>
</comment>
<feature type="transmembrane region" description="Helical" evidence="15">
    <location>
        <begin position="7"/>
        <end position="30"/>
    </location>
</feature>
<comment type="similarity">
    <text evidence="16">Belongs to the AAA ATPase family.</text>
</comment>
<comment type="subunit">
    <text evidence="15">Homohexamer.</text>
</comment>
<evidence type="ECO:0000256" key="6">
    <source>
        <dbReference type="ARBA" id="ARBA00022723"/>
    </source>
</evidence>
<dbReference type="InterPro" id="IPR005936">
    <property type="entry name" value="FtsH"/>
</dbReference>
<dbReference type="EC" id="3.4.24.-" evidence="15"/>
<keyword evidence="11 15" id="KW-1133">Transmembrane helix</keyword>
<dbReference type="InterPro" id="IPR000642">
    <property type="entry name" value="Peptidase_M41"/>
</dbReference>
<dbReference type="Gene3D" id="1.20.58.760">
    <property type="entry name" value="Peptidase M41"/>
    <property type="match status" value="1"/>
</dbReference>
<dbReference type="Gene3D" id="3.40.50.300">
    <property type="entry name" value="P-loop containing nucleotide triphosphate hydrolases"/>
    <property type="match status" value="1"/>
</dbReference>
<organism evidence="18 19">
    <name type="scientific">Clostridium magnum DSM 2767</name>
    <dbReference type="NCBI Taxonomy" id="1121326"/>
    <lineage>
        <taxon>Bacteria</taxon>
        <taxon>Bacillati</taxon>
        <taxon>Bacillota</taxon>
        <taxon>Clostridia</taxon>
        <taxon>Eubacteriales</taxon>
        <taxon>Clostridiaceae</taxon>
        <taxon>Clostridium</taxon>
    </lineage>
</organism>
<evidence type="ECO:0000256" key="1">
    <source>
        <dbReference type="ARBA" id="ARBA00004370"/>
    </source>
</evidence>
<comment type="cofactor">
    <cofactor evidence="15">
        <name>Zn(2+)</name>
        <dbReference type="ChEBI" id="CHEBI:29105"/>
    </cofactor>
    <text evidence="15">Binds 1 zinc ion per subunit.</text>
</comment>
<evidence type="ECO:0000256" key="8">
    <source>
        <dbReference type="ARBA" id="ARBA00022801"/>
    </source>
</evidence>
<dbReference type="Pfam" id="PF00004">
    <property type="entry name" value="AAA"/>
    <property type="match status" value="1"/>
</dbReference>
<keyword evidence="19" id="KW-1185">Reference proteome</keyword>
<comment type="function">
    <text evidence="15">Acts as a processive, ATP-dependent zinc metallopeptidase for both cytoplasmic and membrane proteins. Plays a role in the quality control of integral membrane proteins.</text>
</comment>
<proteinExistence type="inferred from homology"/>
<dbReference type="SUPFAM" id="SSF52540">
    <property type="entry name" value="P-loop containing nucleoside triphosphate hydrolases"/>
    <property type="match status" value="1"/>
</dbReference>
<evidence type="ECO:0000313" key="19">
    <source>
        <dbReference type="Proteomes" id="UP000076603"/>
    </source>
</evidence>
<evidence type="ECO:0000256" key="16">
    <source>
        <dbReference type="RuleBase" id="RU003651"/>
    </source>
</evidence>